<evidence type="ECO:0000256" key="4">
    <source>
        <dbReference type="ARBA" id="ARBA00036539"/>
    </source>
</evidence>
<reference evidence="7" key="1">
    <citation type="submission" date="2021-01" db="EMBL/GenBank/DDBJ databases">
        <authorList>
            <person name="Corre E."/>
            <person name="Pelletier E."/>
            <person name="Niang G."/>
            <person name="Scheremetjew M."/>
            <person name="Finn R."/>
            <person name="Kale V."/>
            <person name="Holt S."/>
            <person name="Cochrane G."/>
            <person name="Meng A."/>
            <person name="Brown T."/>
            <person name="Cohen L."/>
        </authorList>
    </citation>
    <scope>NUCLEOTIDE SEQUENCE</scope>
    <source>
        <strain evidence="7">CCMP644</strain>
    </source>
</reference>
<dbReference type="AlphaFoldDB" id="A0A6T8IDA2"/>
<dbReference type="InterPro" id="IPR037171">
    <property type="entry name" value="NagB/RpiA_transferase-like"/>
</dbReference>
<dbReference type="SUPFAM" id="SSF100950">
    <property type="entry name" value="NagB/RpiA/CoA transferase-like"/>
    <property type="match status" value="1"/>
</dbReference>
<keyword evidence="6" id="KW-0479">Metal-binding</keyword>
<dbReference type="NCBIfam" id="TIGR02727">
    <property type="entry name" value="MTHFS_bact"/>
    <property type="match status" value="1"/>
</dbReference>
<dbReference type="GO" id="GO:0005524">
    <property type="term" value="F:ATP binding"/>
    <property type="evidence" value="ECO:0007669"/>
    <property type="project" value="UniProtKB-KW"/>
</dbReference>
<comment type="catalytic activity">
    <reaction evidence="4 6">
        <text>(6S)-5-formyl-5,6,7,8-tetrahydrofolate + ATP = (6R)-5,10-methenyltetrahydrofolate + ADP + phosphate</text>
        <dbReference type="Rhea" id="RHEA:10488"/>
        <dbReference type="ChEBI" id="CHEBI:30616"/>
        <dbReference type="ChEBI" id="CHEBI:43474"/>
        <dbReference type="ChEBI" id="CHEBI:57455"/>
        <dbReference type="ChEBI" id="CHEBI:57457"/>
        <dbReference type="ChEBI" id="CHEBI:456216"/>
        <dbReference type="EC" id="6.3.3.2"/>
    </reaction>
</comment>
<evidence type="ECO:0000256" key="1">
    <source>
        <dbReference type="ARBA" id="ARBA00010638"/>
    </source>
</evidence>
<dbReference type="Pfam" id="PF01812">
    <property type="entry name" value="5-FTHF_cyc-lig"/>
    <property type="match status" value="1"/>
</dbReference>
<organism evidence="7">
    <name type="scientific">Hemiselmis andersenii</name>
    <name type="common">Cryptophyte alga</name>
    <dbReference type="NCBI Taxonomy" id="464988"/>
    <lineage>
        <taxon>Eukaryota</taxon>
        <taxon>Cryptophyceae</taxon>
        <taxon>Cryptomonadales</taxon>
        <taxon>Hemiselmidaceae</taxon>
        <taxon>Hemiselmis</taxon>
    </lineage>
</organism>
<dbReference type="PANTHER" id="PTHR23407:SF1">
    <property type="entry name" value="5-FORMYLTETRAHYDROFOLATE CYCLO-LIGASE"/>
    <property type="match status" value="1"/>
</dbReference>
<dbReference type="EC" id="6.3.3.2" evidence="5 6"/>
<dbReference type="GO" id="GO:0005739">
    <property type="term" value="C:mitochondrion"/>
    <property type="evidence" value="ECO:0007669"/>
    <property type="project" value="TreeGrafter"/>
</dbReference>
<dbReference type="GO" id="GO:0035999">
    <property type="term" value="P:tetrahydrofolate interconversion"/>
    <property type="evidence" value="ECO:0007669"/>
    <property type="project" value="TreeGrafter"/>
</dbReference>
<gene>
    <name evidence="7" type="ORF">HAND00432_LOCUS33849</name>
</gene>
<dbReference type="GO" id="GO:0030272">
    <property type="term" value="F:5-formyltetrahydrofolate cyclo-ligase activity"/>
    <property type="evidence" value="ECO:0007669"/>
    <property type="project" value="UniProtKB-EC"/>
</dbReference>
<comment type="cofactor">
    <cofactor evidence="6">
        <name>Mg(2+)</name>
        <dbReference type="ChEBI" id="CHEBI:18420"/>
    </cofactor>
</comment>
<evidence type="ECO:0000256" key="2">
    <source>
        <dbReference type="ARBA" id="ARBA00022741"/>
    </source>
</evidence>
<dbReference type="Gene3D" id="3.40.50.10420">
    <property type="entry name" value="NagB/RpiA/CoA transferase-like"/>
    <property type="match status" value="1"/>
</dbReference>
<accession>A0A6T8IDA2</accession>
<evidence type="ECO:0000313" key="7">
    <source>
        <dbReference type="EMBL" id="CAD8982839.1"/>
    </source>
</evidence>
<sequence>MRTLMMISRCSFGQSLLPQLPSRPLLAKRLIAPVCLALCAMSTDAPGGGAEPTVKERKTVLRTALRKKLGELDDAHIQAQSDAVAAKVFALPEYKAARGVACFVSMPKEFNTRRLLEGICADGKTLYLPRVESVKEKTMSMLKADSMQDVDSWPAGRWGIPEPPKDGPPRLEALDEESNMDLVIVPGLAFDRERRRLGQGAGFYDRWLARGLGLRDAPASFSGSEGPLHLVGVTLDELMIDEVPTDDYDVLVSRVVCPGGVFPQA</sequence>
<evidence type="ECO:0000256" key="3">
    <source>
        <dbReference type="ARBA" id="ARBA00022840"/>
    </source>
</evidence>
<dbReference type="GO" id="GO:0046872">
    <property type="term" value="F:metal ion binding"/>
    <property type="evidence" value="ECO:0007669"/>
    <property type="project" value="UniProtKB-KW"/>
</dbReference>
<dbReference type="InterPro" id="IPR024185">
    <property type="entry name" value="FTHF_cligase-like_sf"/>
</dbReference>
<keyword evidence="3 6" id="KW-0067">ATP-binding</keyword>
<name>A0A6T8IDA2_HEMAN</name>
<keyword evidence="2 6" id="KW-0547">Nucleotide-binding</keyword>
<evidence type="ECO:0000256" key="6">
    <source>
        <dbReference type="RuleBase" id="RU361279"/>
    </source>
</evidence>
<dbReference type="InterPro" id="IPR002698">
    <property type="entry name" value="FTHF_cligase"/>
</dbReference>
<keyword evidence="6" id="KW-0460">Magnesium</keyword>
<dbReference type="PANTHER" id="PTHR23407">
    <property type="entry name" value="ATPASE INHIBITOR/5-FORMYLTETRAHYDROFOLATE CYCLO-LIGASE"/>
    <property type="match status" value="1"/>
</dbReference>
<comment type="similarity">
    <text evidence="1 6">Belongs to the 5-formyltetrahydrofolate cyclo-ligase family.</text>
</comment>
<proteinExistence type="inferred from homology"/>
<evidence type="ECO:0000256" key="5">
    <source>
        <dbReference type="ARBA" id="ARBA00038966"/>
    </source>
</evidence>
<protein>
    <recommendedName>
        <fullName evidence="5 6">5-formyltetrahydrofolate cyclo-ligase</fullName>
        <ecNumber evidence="5 6">6.3.3.2</ecNumber>
    </recommendedName>
</protein>
<dbReference type="GO" id="GO:0009396">
    <property type="term" value="P:folic acid-containing compound biosynthetic process"/>
    <property type="evidence" value="ECO:0007669"/>
    <property type="project" value="TreeGrafter"/>
</dbReference>
<dbReference type="EMBL" id="HBFX01056278">
    <property type="protein sequence ID" value="CAD8982839.1"/>
    <property type="molecule type" value="Transcribed_RNA"/>
</dbReference>